<dbReference type="InterPro" id="IPR015422">
    <property type="entry name" value="PyrdxlP-dep_Trfase_small"/>
</dbReference>
<dbReference type="InterPro" id="IPR015421">
    <property type="entry name" value="PyrdxlP-dep_Trfase_major"/>
</dbReference>
<dbReference type="GO" id="GO:0005737">
    <property type="term" value="C:cytoplasm"/>
    <property type="evidence" value="ECO:0007669"/>
    <property type="project" value="TreeGrafter"/>
</dbReference>
<dbReference type="AlphaFoldDB" id="A0A7J7MDS5"/>
<comment type="cofactor">
    <cofactor evidence="1 7 8">
        <name>pyridoxal 5'-phosphate</name>
        <dbReference type="ChEBI" id="CHEBI:597326"/>
    </cofactor>
</comment>
<organism evidence="9 10">
    <name type="scientific">Kingdonia uniflora</name>
    <dbReference type="NCBI Taxonomy" id="39325"/>
    <lineage>
        <taxon>Eukaryota</taxon>
        <taxon>Viridiplantae</taxon>
        <taxon>Streptophyta</taxon>
        <taxon>Embryophyta</taxon>
        <taxon>Tracheophyta</taxon>
        <taxon>Spermatophyta</taxon>
        <taxon>Magnoliopsida</taxon>
        <taxon>Ranunculales</taxon>
        <taxon>Circaeasteraceae</taxon>
        <taxon>Kingdonia</taxon>
    </lineage>
</organism>
<keyword evidence="3" id="KW-0210">Decarboxylase</keyword>
<dbReference type="Gene3D" id="3.40.640.10">
    <property type="entry name" value="Type I PLP-dependent aspartate aminotransferase-like (Major domain)"/>
    <property type="match status" value="1"/>
</dbReference>
<dbReference type="PANTHER" id="PTHR11999:SF169">
    <property type="entry name" value="TYROSINE DECARBOXYLASE 1-LIKE"/>
    <property type="match status" value="1"/>
</dbReference>
<evidence type="ECO:0000256" key="7">
    <source>
        <dbReference type="PIRSR" id="PIRSR602129-50"/>
    </source>
</evidence>
<protein>
    <recommendedName>
        <fullName evidence="6">tyrosine decarboxylase</fullName>
        <ecNumber evidence="6">4.1.1.25</ecNumber>
    </recommendedName>
</protein>
<dbReference type="InterPro" id="IPR002129">
    <property type="entry name" value="PyrdxlP-dep_de-COase"/>
</dbReference>
<comment type="similarity">
    <text evidence="2 8">Belongs to the group II decarboxylase family.</text>
</comment>
<dbReference type="InterPro" id="IPR015424">
    <property type="entry name" value="PyrdxlP-dep_Trfase"/>
</dbReference>
<dbReference type="PANTHER" id="PTHR11999">
    <property type="entry name" value="GROUP II PYRIDOXAL-5-PHOSPHATE DECARBOXYLASE"/>
    <property type="match status" value="1"/>
</dbReference>
<comment type="caution">
    <text evidence="9">The sequence shown here is derived from an EMBL/GenBank/DDBJ whole genome shotgun (WGS) entry which is preliminary data.</text>
</comment>
<dbReference type="GO" id="GO:0004837">
    <property type="term" value="F:tyrosine decarboxylase activity"/>
    <property type="evidence" value="ECO:0007669"/>
    <property type="project" value="UniProtKB-EC"/>
</dbReference>
<proteinExistence type="inferred from homology"/>
<keyword evidence="5 8" id="KW-0456">Lyase</keyword>
<name>A0A7J7MDS5_9MAGN</name>
<dbReference type="Gene3D" id="1.20.1340.10">
    <property type="entry name" value="dopa decarboxylase, N-terminal domain"/>
    <property type="match status" value="1"/>
</dbReference>
<reference evidence="9 10" key="1">
    <citation type="journal article" date="2020" name="IScience">
        <title>Genome Sequencing of the Endangered Kingdonia uniflora (Circaeasteraceae, Ranunculales) Reveals Potential Mechanisms of Evolutionary Specialization.</title>
        <authorList>
            <person name="Sun Y."/>
            <person name="Deng T."/>
            <person name="Zhang A."/>
            <person name="Moore M.J."/>
            <person name="Landis J.B."/>
            <person name="Lin N."/>
            <person name="Zhang H."/>
            <person name="Zhang X."/>
            <person name="Huang J."/>
            <person name="Zhang X."/>
            <person name="Sun H."/>
            <person name="Wang H."/>
        </authorList>
    </citation>
    <scope>NUCLEOTIDE SEQUENCE [LARGE SCALE GENOMIC DNA]</scope>
    <source>
        <strain evidence="9">TB1705</strain>
        <tissue evidence="9">Leaf</tissue>
    </source>
</reference>
<sequence>MLHNIFNIISRFKNLPPQSRALSRYKNLPKVYAFDKICFYPFNQEIVLFCGYFAKPLESILDDVRKNIIPGIIHWQSPNFFGYFQANASTTGFLREMLYTGLNVAGFNWISSPTTTELEIVVIDCQNHFYFREMVEVLYMVALVTCEAIVCTLAATRDTALKDISEDKITKLVVYRSNQTHSVLQKAAKLVGFSPSNFRPIVTSSSADFALSPNDVRMAMEQDLANGLFPLFLCVTIGTTTAGVVDSLIGLGLVARDYGVWLHVDAAYAGSACICPEIRQYLDGVELCDSISINPHKYGVANLRNHLRKNVELVKHFEGLLATDCSFEVVPRKFALVGFRLKSNPSIFNDDVSKLNRELLEVVNASGCAFMTHAVVGGTYMLHGVRLVRL</sequence>
<dbReference type="Gene3D" id="3.90.1150.10">
    <property type="entry name" value="Aspartate Aminotransferase, domain 1"/>
    <property type="match status" value="1"/>
</dbReference>
<gene>
    <name evidence="9" type="ORF">GIB67_034785</name>
</gene>
<dbReference type="OrthoDB" id="639767at2759"/>
<evidence type="ECO:0000256" key="3">
    <source>
        <dbReference type="ARBA" id="ARBA00022793"/>
    </source>
</evidence>
<dbReference type="Proteomes" id="UP000541444">
    <property type="component" value="Unassembled WGS sequence"/>
</dbReference>
<feature type="modified residue" description="N6-(pyridoxal phosphate)lysine" evidence="7">
    <location>
        <position position="297"/>
    </location>
</feature>
<dbReference type="EC" id="4.1.1.25" evidence="6"/>
<accession>A0A7J7MDS5</accession>
<evidence type="ECO:0000256" key="6">
    <source>
        <dbReference type="ARBA" id="ARBA00023470"/>
    </source>
</evidence>
<dbReference type="PRINTS" id="PR00800">
    <property type="entry name" value="YHDCRBOXLASE"/>
</dbReference>
<evidence type="ECO:0000313" key="9">
    <source>
        <dbReference type="EMBL" id="KAF6153063.1"/>
    </source>
</evidence>
<dbReference type="InterPro" id="IPR010977">
    <property type="entry name" value="Aromatic_deC"/>
</dbReference>
<evidence type="ECO:0000256" key="4">
    <source>
        <dbReference type="ARBA" id="ARBA00022898"/>
    </source>
</evidence>
<dbReference type="GO" id="GO:0006520">
    <property type="term" value="P:amino acid metabolic process"/>
    <property type="evidence" value="ECO:0007669"/>
    <property type="project" value="InterPro"/>
</dbReference>
<dbReference type="SUPFAM" id="SSF53383">
    <property type="entry name" value="PLP-dependent transferases"/>
    <property type="match status" value="1"/>
</dbReference>
<evidence type="ECO:0000313" key="10">
    <source>
        <dbReference type="Proteomes" id="UP000541444"/>
    </source>
</evidence>
<dbReference type="GO" id="GO:0030170">
    <property type="term" value="F:pyridoxal phosphate binding"/>
    <property type="evidence" value="ECO:0007669"/>
    <property type="project" value="InterPro"/>
</dbReference>
<keyword evidence="10" id="KW-1185">Reference proteome</keyword>
<evidence type="ECO:0000256" key="1">
    <source>
        <dbReference type="ARBA" id="ARBA00001933"/>
    </source>
</evidence>
<dbReference type="EMBL" id="JACGCM010001586">
    <property type="protein sequence ID" value="KAF6153063.1"/>
    <property type="molecule type" value="Genomic_DNA"/>
</dbReference>
<dbReference type="GO" id="GO:0019752">
    <property type="term" value="P:carboxylic acid metabolic process"/>
    <property type="evidence" value="ECO:0007669"/>
    <property type="project" value="InterPro"/>
</dbReference>
<evidence type="ECO:0000256" key="8">
    <source>
        <dbReference type="RuleBase" id="RU000382"/>
    </source>
</evidence>
<keyword evidence="4 7" id="KW-0663">Pyridoxal phosphate</keyword>
<evidence type="ECO:0000256" key="2">
    <source>
        <dbReference type="ARBA" id="ARBA00009533"/>
    </source>
</evidence>
<dbReference type="Pfam" id="PF00282">
    <property type="entry name" value="Pyridoxal_deC"/>
    <property type="match status" value="1"/>
</dbReference>
<evidence type="ECO:0000256" key="5">
    <source>
        <dbReference type="ARBA" id="ARBA00023239"/>
    </source>
</evidence>